<gene>
    <name evidence="2" type="ORF">IV203_034785</name>
</gene>
<dbReference type="AlphaFoldDB" id="A0A9K3LCM4"/>
<dbReference type="PROSITE" id="PS00584">
    <property type="entry name" value="PFKB_KINASES_2"/>
    <property type="match status" value="1"/>
</dbReference>
<evidence type="ECO:0000313" key="3">
    <source>
        <dbReference type="Proteomes" id="UP000693970"/>
    </source>
</evidence>
<dbReference type="EMBL" id="JAGRRH010000013">
    <property type="protein sequence ID" value="KAG7359687.1"/>
    <property type="molecule type" value="Genomic_DNA"/>
</dbReference>
<organism evidence="2 3">
    <name type="scientific">Nitzschia inconspicua</name>
    <dbReference type="NCBI Taxonomy" id="303405"/>
    <lineage>
        <taxon>Eukaryota</taxon>
        <taxon>Sar</taxon>
        <taxon>Stramenopiles</taxon>
        <taxon>Ochrophyta</taxon>
        <taxon>Bacillariophyta</taxon>
        <taxon>Bacillariophyceae</taxon>
        <taxon>Bacillariophycidae</taxon>
        <taxon>Bacillariales</taxon>
        <taxon>Bacillariaceae</taxon>
        <taxon>Nitzschia</taxon>
    </lineage>
</organism>
<name>A0A9K3LCM4_9STRA</name>
<dbReference type="InterPro" id="IPR011611">
    <property type="entry name" value="PfkB_dom"/>
</dbReference>
<evidence type="ECO:0000313" key="2">
    <source>
        <dbReference type="EMBL" id="KAG7359687.1"/>
    </source>
</evidence>
<dbReference type="OrthoDB" id="204058at2759"/>
<evidence type="ECO:0000259" key="1">
    <source>
        <dbReference type="Pfam" id="PF00294"/>
    </source>
</evidence>
<dbReference type="PANTHER" id="PTHR42774:SF3">
    <property type="entry name" value="KETOHEXOKINASE"/>
    <property type="match status" value="1"/>
</dbReference>
<comment type="caution">
    <text evidence="2">The sequence shown here is derived from an EMBL/GenBank/DDBJ whole genome shotgun (WGS) entry which is preliminary data.</text>
</comment>
<reference evidence="2" key="2">
    <citation type="submission" date="2021-04" db="EMBL/GenBank/DDBJ databases">
        <authorList>
            <person name="Podell S."/>
        </authorList>
    </citation>
    <scope>NUCLEOTIDE SEQUENCE</scope>
    <source>
        <strain evidence="2">Hildebrandi</strain>
    </source>
</reference>
<dbReference type="GO" id="GO:0016301">
    <property type="term" value="F:kinase activity"/>
    <property type="evidence" value="ECO:0007669"/>
    <property type="project" value="InterPro"/>
</dbReference>
<dbReference type="InterPro" id="IPR002173">
    <property type="entry name" value="Carboh/pur_kinase_PfkB_CS"/>
</dbReference>
<proteinExistence type="predicted"/>
<keyword evidence="3" id="KW-1185">Reference proteome</keyword>
<reference evidence="2" key="1">
    <citation type="journal article" date="2021" name="Sci. Rep.">
        <title>Diploid genomic architecture of Nitzschia inconspicua, an elite biomass production diatom.</title>
        <authorList>
            <person name="Oliver A."/>
            <person name="Podell S."/>
            <person name="Pinowska A."/>
            <person name="Traller J.C."/>
            <person name="Smith S.R."/>
            <person name="McClure R."/>
            <person name="Beliaev A."/>
            <person name="Bohutskyi P."/>
            <person name="Hill E.A."/>
            <person name="Rabines A."/>
            <person name="Zheng H."/>
            <person name="Allen L.Z."/>
            <person name="Kuo A."/>
            <person name="Grigoriev I.V."/>
            <person name="Allen A.E."/>
            <person name="Hazlebeck D."/>
            <person name="Allen E.E."/>
        </authorList>
    </citation>
    <scope>NUCLEOTIDE SEQUENCE</scope>
    <source>
        <strain evidence="2">Hildebrandi</strain>
    </source>
</reference>
<dbReference type="InterPro" id="IPR052562">
    <property type="entry name" value="Ketohexokinase-related"/>
</dbReference>
<protein>
    <submittedName>
        <fullName evidence="2">Ribokinase</fullName>
    </submittedName>
</protein>
<accession>A0A9K3LCM4</accession>
<dbReference type="Proteomes" id="UP000693970">
    <property type="component" value="Unassembled WGS sequence"/>
</dbReference>
<dbReference type="Pfam" id="PF00294">
    <property type="entry name" value="PfkB"/>
    <property type="match status" value="1"/>
</dbReference>
<dbReference type="PANTHER" id="PTHR42774">
    <property type="entry name" value="PHOSPHOTRANSFERASE SYSTEM TRANSPORT PROTEIN"/>
    <property type="match status" value="1"/>
</dbReference>
<sequence length="474" mass="52315">MSTINNEFTAQSPSAIRHNNNDCHPRVILVIGSIGIDRLLSVPRFPKPGSKVRTTSYYEVGGGNAANSVAAMGKLSNVRIFRPKTTDCCCHRRHAICVKFLGKVGRDATGERLISELRESHVDTSSPLFCRGPVGSTTSFCTILVDESEHTRTCLFTPGTAGHLTMEDGKDIWNTQESMDTIFDNVVHVHSDARLTEVSLALAKEATKRGIPVSVDCEKDRNSHALDELLNMCEILFTNESCLEAYIHRLTTEKEREYGRCELPKPTIKTDAAGSCPTMHETTIDVLVKAVVTPNSYFARWQIPMKKEVIVTQGSMGAIHLRPIRKTLEYIRDASTASLHNVIVIKQHDHDVSTPMVIICHTFCDKSVRVEVEYEVRLVGVLRNVHIVDTTGAGDAFIGGYILSRVGIDQYQGILEDEIQFQLEFGTFVGGKKLEGPGARTALPTCDVFDATLGTELQVVARNLKEQIGPFNAT</sequence>
<feature type="domain" description="Carbohydrate kinase PfkB" evidence="1">
    <location>
        <begin position="28"/>
        <end position="250"/>
    </location>
</feature>